<organism evidence="4 5">
    <name type="scientific">Pelagibaculum spongiae</name>
    <dbReference type="NCBI Taxonomy" id="2080658"/>
    <lineage>
        <taxon>Bacteria</taxon>
        <taxon>Pseudomonadati</taxon>
        <taxon>Pseudomonadota</taxon>
        <taxon>Gammaproteobacteria</taxon>
        <taxon>Oceanospirillales</taxon>
        <taxon>Pelagibaculum</taxon>
    </lineage>
</organism>
<dbReference type="InterPro" id="IPR011990">
    <property type="entry name" value="TPR-like_helical_dom_sf"/>
</dbReference>
<keyword evidence="5" id="KW-1185">Reference proteome</keyword>
<evidence type="ECO:0000256" key="3">
    <source>
        <dbReference type="SAM" id="SignalP"/>
    </source>
</evidence>
<comment type="caution">
    <text evidence="4">The sequence shown here is derived from an EMBL/GenBank/DDBJ whole genome shotgun (WGS) entry which is preliminary data.</text>
</comment>
<evidence type="ECO:0000256" key="2">
    <source>
        <dbReference type="SAM" id="Coils"/>
    </source>
</evidence>
<name>A0A2V1GRI3_9GAMM</name>
<evidence type="ECO:0008006" key="6">
    <source>
        <dbReference type="Google" id="ProtNLM"/>
    </source>
</evidence>
<dbReference type="Pfam" id="PF13432">
    <property type="entry name" value="TPR_16"/>
    <property type="match status" value="1"/>
</dbReference>
<evidence type="ECO:0000313" key="4">
    <source>
        <dbReference type="EMBL" id="PVZ62976.1"/>
    </source>
</evidence>
<dbReference type="SUPFAM" id="SSF48452">
    <property type="entry name" value="TPR-like"/>
    <property type="match status" value="1"/>
</dbReference>
<dbReference type="InterPro" id="IPR019734">
    <property type="entry name" value="TPR_rpt"/>
</dbReference>
<dbReference type="Gene3D" id="1.25.40.10">
    <property type="entry name" value="Tetratricopeptide repeat domain"/>
    <property type="match status" value="1"/>
</dbReference>
<gene>
    <name evidence="4" type="ORF">DC094_21660</name>
</gene>
<dbReference type="RefSeq" id="WP_116689213.1">
    <property type="nucleotide sequence ID" value="NZ_CAWNYD010000017.1"/>
</dbReference>
<dbReference type="EMBL" id="QDDL01000017">
    <property type="protein sequence ID" value="PVZ62976.1"/>
    <property type="molecule type" value="Genomic_DNA"/>
</dbReference>
<dbReference type="Proteomes" id="UP000244906">
    <property type="component" value="Unassembled WGS sequence"/>
</dbReference>
<feature type="signal peptide" evidence="3">
    <location>
        <begin position="1"/>
        <end position="17"/>
    </location>
</feature>
<keyword evidence="3" id="KW-0732">Signal</keyword>
<sequence length="594" mass="68315">MKQLLLSLLLLTPLANAQEQPRFENPGWGEVVFYHLQDEKQSVLNRLLLAERNQDLELYQAQSDLLLGGLFLELGLFERAQPLFEKARQSTNDVSAQAWLTLSGQLAKASRTQLLADALQRIDVKKLTEDEQELFWLYQAELAKLQSNIVLLDQSISKLSKQHSQYPYLQIQRFLLGSETGQQQELNRLIELTRQKNQNYEQIAVSSRASLMLGQFFLSQENYAEAKRYFEQVSETSPDRTRALLGIGWSEAKAGRQQQSVLAWKKLSRGNLSNVVTLESKIALPYLLEASKPTQAIDFYEQALLDFNDELIRLKQIELELDQQQWIAQLVENGAEGLIYPGYFIALLENNNFQDLLANYQQLNFLGDGLDVWQPKLSQAIFQLDFRIKKQQRYQQISPLLMERKSLLMQRLKEIEGKKILASQGGELASTLVADNQQQQQLIQLETISSKLQRSLGDVKSEQQRARFLKGRLLWQVEQDYYSNLRRLDKQVMQTKVLVKDLQQQVQELQALADGLPTQLNQSRQLLTQASARLNAILAFKNGVEDRIKNQLQDHMQQQIVQRRTLLNNLLEVALDGTARLYDQSISRRQGASL</sequence>
<protein>
    <recommendedName>
        <fullName evidence="6">Tetratricopeptide repeat-like domain-containing protein</fullName>
    </recommendedName>
</protein>
<feature type="repeat" description="TPR" evidence="1">
    <location>
        <begin position="207"/>
        <end position="240"/>
    </location>
</feature>
<reference evidence="4 5" key="1">
    <citation type="submission" date="2018-04" db="EMBL/GenBank/DDBJ databases">
        <title>Thalassorhabdus spongiae gen. nov., sp. nov., isolated from a marine sponge in South-West Iceland.</title>
        <authorList>
            <person name="Knobloch S."/>
            <person name="Daussin A."/>
            <person name="Johannsson R."/>
            <person name="Marteinsson V.T."/>
        </authorList>
    </citation>
    <scope>NUCLEOTIDE SEQUENCE [LARGE SCALE GENOMIC DNA]</scope>
    <source>
        <strain evidence="4 5">Hp12</strain>
    </source>
</reference>
<feature type="chain" id="PRO_5016177281" description="Tetratricopeptide repeat-like domain-containing protein" evidence="3">
    <location>
        <begin position="18"/>
        <end position="594"/>
    </location>
</feature>
<accession>A0A2V1GRI3</accession>
<keyword evidence="2" id="KW-0175">Coiled coil</keyword>
<feature type="coiled-coil region" evidence="2">
    <location>
        <begin position="142"/>
        <end position="203"/>
    </location>
</feature>
<dbReference type="AlphaFoldDB" id="A0A2V1GRI3"/>
<evidence type="ECO:0000313" key="5">
    <source>
        <dbReference type="Proteomes" id="UP000244906"/>
    </source>
</evidence>
<evidence type="ECO:0000256" key="1">
    <source>
        <dbReference type="PROSITE-ProRule" id="PRU00339"/>
    </source>
</evidence>
<dbReference type="OrthoDB" id="6072288at2"/>
<proteinExistence type="predicted"/>
<feature type="coiled-coil region" evidence="2">
    <location>
        <begin position="485"/>
        <end position="512"/>
    </location>
</feature>
<keyword evidence="1" id="KW-0802">TPR repeat</keyword>
<dbReference type="PROSITE" id="PS50005">
    <property type="entry name" value="TPR"/>
    <property type="match status" value="1"/>
</dbReference>